<dbReference type="SMART" id="SM01321">
    <property type="entry name" value="Y1_Tnp"/>
    <property type="match status" value="1"/>
</dbReference>
<accession>A0A926E624</accession>
<dbReference type="InterPro" id="IPR052715">
    <property type="entry name" value="RAYT_transposase"/>
</dbReference>
<name>A0A926E624_9FIRM</name>
<evidence type="ECO:0000259" key="1">
    <source>
        <dbReference type="SMART" id="SM01321"/>
    </source>
</evidence>
<proteinExistence type="predicted"/>
<dbReference type="GO" id="GO:0004803">
    <property type="term" value="F:transposase activity"/>
    <property type="evidence" value="ECO:0007669"/>
    <property type="project" value="InterPro"/>
</dbReference>
<reference evidence="2" key="1">
    <citation type="submission" date="2020-08" db="EMBL/GenBank/DDBJ databases">
        <title>Genome public.</title>
        <authorList>
            <person name="Liu C."/>
            <person name="Sun Q."/>
        </authorList>
    </citation>
    <scope>NUCLEOTIDE SEQUENCE</scope>
    <source>
        <strain evidence="2">NSJ-33</strain>
    </source>
</reference>
<dbReference type="GO" id="GO:0006313">
    <property type="term" value="P:DNA transposition"/>
    <property type="evidence" value="ECO:0007669"/>
    <property type="project" value="InterPro"/>
</dbReference>
<evidence type="ECO:0000313" key="3">
    <source>
        <dbReference type="Proteomes" id="UP000610760"/>
    </source>
</evidence>
<dbReference type="PANTHER" id="PTHR36966">
    <property type="entry name" value="REP-ASSOCIATED TYROSINE TRANSPOSASE"/>
    <property type="match status" value="1"/>
</dbReference>
<evidence type="ECO:0000313" key="2">
    <source>
        <dbReference type="EMBL" id="MBC8560238.1"/>
    </source>
</evidence>
<gene>
    <name evidence="2" type="ORF">H8710_09175</name>
</gene>
<dbReference type="InterPro" id="IPR036515">
    <property type="entry name" value="Transposase_17_sf"/>
</dbReference>
<dbReference type="GO" id="GO:0043565">
    <property type="term" value="F:sequence-specific DNA binding"/>
    <property type="evidence" value="ECO:0007669"/>
    <property type="project" value="TreeGrafter"/>
</dbReference>
<dbReference type="RefSeq" id="WP_249295215.1">
    <property type="nucleotide sequence ID" value="NZ_JACRSV010000002.1"/>
</dbReference>
<dbReference type="PANTHER" id="PTHR36966:SF1">
    <property type="entry name" value="REP-ASSOCIATED TYROSINE TRANSPOSASE"/>
    <property type="match status" value="1"/>
</dbReference>
<dbReference type="Proteomes" id="UP000610760">
    <property type="component" value="Unassembled WGS sequence"/>
</dbReference>
<protein>
    <submittedName>
        <fullName evidence="2">Transposase</fullName>
    </submittedName>
</protein>
<dbReference type="SUPFAM" id="SSF143422">
    <property type="entry name" value="Transposase IS200-like"/>
    <property type="match status" value="1"/>
</dbReference>
<feature type="domain" description="Transposase IS200-like" evidence="1">
    <location>
        <begin position="17"/>
        <end position="148"/>
    </location>
</feature>
<dbReference type="InterPro" id="IPR002686">
    <property type="entry name" value="Transposase_17"/>
</dbReference>
<organism evidence="2 3">
    <name type="scientific">Fumia xinanensis</name>
    <dbReference type="NCBI Taxonomy" id="2763659"/>
    <lineage>
        <taxon>Bacteria</taxon>
        <taxon>Bacillati</taxon>
        <taxon>Bacillota</taxon>
        <taxon>Clostridia</taxon>
        <taxon>Eubacteriales</taxon>
        <taxon>Oscillospiraceae</taxon>
        <taxon>Fumia</taxon>
    </lineage>
</organism>
<keyword evidence="3" id="KW-1185">Reference proteome</keyword>
<dbReference type="Gene3D" id="3.30.70.1290">
    <property type="entry name" value="Transposase IS200-like"/>
    <property type="match status" value="1"/>
</dbReference>
<sequence length="161" mass="18883">MELPKRKKNRLTGYDYSQNGAYFVTICVVEKQELLWNVGARTARPRDTAPLSQYGLVVDAAILEIPKHYPCIRVDKYCVMPNHIHLILMLQQDDGRAMRAPTTSTVVNQMKGAVTKQIGFSFWQKSLHDRILRNEREYQKIWEYIDTNPLTWEKDCFYRQG</sequence>
<comment type="caution">
    <text evidence="2">The sequence shown here is derived from an EMBL/GenBank/DDBJ whole genome shotgun (WGS) entry which is preliminary data.</text>
</comment>
<dbReference type="AlphaFoldDB" id="A0A926E624"/>
<dbReference type="EMBL" id="JACRSV010000002">
    <property type="protein sequence ID" value="MBC8560238.1"/>
    <property type="molecule type" value="Genomic_DNA"/>
</dbReference>